<dbReference type="Gene3D" id="3.90.176.10">
    <property type="entry name" value="Toxin ADP-ribosyltransferase, Chain A, domain 1"/>
    <property type="match status" value="1"/>
</dbReference>
<reference evidence="11" key="1">
    <citation type="submission" date="2019-10" db="EMBL/GenBank/DDBJ databases">
        <title>Bird 10,000 Genomes (B10K) Project - Family phase.</title>
        <authorList>
            <person name="Zhang G."/>
        </authorList>
    </citation>
    <scope>NUCLEOTIDE SEQUENCE</scope>
    <source>
        <strain evidence="11">B10K-DU-002-55</strain>
        <tissue evidence="11">Muscle</tissue>
    </source>
</reference>
<dbReference type="Pfam" id="PF01129">
    <property type="entry name" value="ART"/>
    <property type="match status" value="1"/>
</dbReference>
<keyword evidence="7 10" id="KW-0520">NAD</keyword>
<feature type="signal peptide" evidence="10">
    <location>
        <begin position="1"/>
        <end position="22"/>
    </location>
</feature>
<dbReference type="GO" id="GO:0046677">
    <property type="term" value="P:response to antibiotic"/>
    <property type="evidence" value="ECO:0007669"/>
    <property type="project" value="UniProtKB-ARBA"/>
</dbReference>
<evidence type="ECO:0000256" key="3">
    <source>
        <dbReference type="ARBA" id="ARBA00022679"/>
    </source>
</evidence>
<evidence type="ECO:0000256" key="2">
    <source>
        <dbReference type="ARBA" id="ARBA00022676"/>
    </source>
</evidence>
<sequence length="258" mass="28895">ESAPTMELLVLLVLLAGGPGTAIRDIPLDMAPKSFDDQYRRCQDRMLRALPELNRTETPNNPLFAQVWAKATPEWQKVRDYGLRPEEVTALRVYTMNTDVYGQFNTATREAGSSSCQYRNNFHYKVLHFLLTTAVQKVGGGCHRVYRGIQGIRFTAQLGDTVRFGQFASSSKKKNQAEKFGTDTLFEVNTCHGASIQDFSPFPSQEEVLIPPYETFKVTRITSQGEKTQIQLESHSVYSNYSCEYLRGDTPGVGTGTG</sequence>
<keyword evidence="6 10" id="KW-0521">NADP</keyword>
<dbReference type="AlphaFoldDB" id="A0A851C1C5"/>
<protein>
    <recommendedName>
        <fullName evidence="10">NAD(P)(+)--arginine ADP-ribosyltransferase</fullName>
        <ecNumber evidence="10">2.4.2.31</ecNumber>
    </recommendedName>
    <alternativeName>
        <fullName evidence="10">Mono(ADP-ribosyl)transferase</fullName>
    </alternativeName>
</protein>
<dbReference type="PROSITE" id="PS01291">
    <property type="entry name" value="ART"/>
    <property type="match status" value="1"/>
</dbReference>
<dbReference type="GO" id="GO:0106274">
    <property type="term" value="F:NAD+-protein-arginine ADP-ribosyltransferase activity"/>
    <property type="evidence" value="ECO:0007669"/>
    <property type="project" value="UniProtKB-EC"/>
</dbReference>
<evidence type="ECO:0000256" key="8">
    <source>
        <dbReference type="ARBA" id="ARBA00023157"/>
    </source>
</evidence>
<dbReference type="PANTHER" id="PTHR10339">
    <property type="entry name" value="ADP-RIBOSYLTRANSFERASE"/>
    <property type="match status" value="1"/>
</dbReference>
<keyword evidence="5 10" id="KW-0732">Signal</keyword>
<evidence type="ECO:0000256" key="9">
    <source>
        <dbReference type="ARBA" id="ARBA00047597"/>
    </source>
</evidence>
<comment type="caution">
    <text evidence="11">The sequence shown here is derived from an EMBL/GenBank/DDBJ whole genome shotgun (WGS) entry which is preliminary data.</text>
</comment>
<dbReference type="Proteomes" id="UP000642973">
    <property type="component" value="Unassembled WGS sequence"/>
</dbReference>
<dbReference type="GO" id="GO:0003950">
    <property type="term" value="F:NAD+ poly-ADP-ribosyltransferase activity"/>
    <property type="evidence" value="ECO:0007669"/>
    <property type="project" value="TreeGrafter"/>
</dbReference>
<dbReference type="SUPFAM" id="SSF56399">
    <property type="entry name" value="ADP-ribosylation"/>
    <property type="match status" value="1"/>
</dbReference>
<dbReference type="GO" id="GO:0005615">
    <property type="term" value="C:extracellular space"/>
    <property type="evidence" value="ECO:0007669"/>
    <property type="project" value="UniProtKB-ARBA"/>
</dbReference>
<name>A0A851C1C5_CALVR</name>
<accession>A0A851C1C5</accession>
<evidence type="ECO:0000256" key="4">
    <source>
        <dbReference type="ARBA" id="ARBA00022695"/>
    </source>
</evidence>
<keyword evidence="3 10" id="KW-0808">Transferase</keyword>
<proteinExistence type="inferred from homology"/>
<evidence type="ECO:0000256" key="6">
    <source>
        <dbReference type="ARBA" id="ARBA00022857"/>
    </source>
</evidence>
<evidence type="ECO:0000256" key="7">
    <source>
        <dbReference type="ARBA" id="ARBA00023027"/>
    </source>
</evidence>
<dbReference type="PANTHER" id="PTHR10339:SF19">
    <property type="entry name" value="GPI-LINKED NAD(P)(+)--ARGININE ADP-RIBOSYLTRANSFERASE 1"/>
    <property type="match status" value="1"/>
</dbReference>
<keyword evidence="4" id="KW-0548">Nucleotidyltransferase</keyword>
<dbReference type="InterPro" id="IPR050999">
    <property type="entry name" value="ADP-ribosyltransferase_ARG"/>
</dbReference>
<comment type="similarity">
    <text evidence="1 10">Belongs to the Arg-specific ADP-ribosyltransferase family.</text>
</comment>
<dbReference type="GO" id="GO:0016779">
    <property type="term" value="F:nucleotidyltransferase activity"/>
    <property type="evidence" value="ECO:0007669"/>
    <property type="project" value="UniProtKB-KW"/>
</dbReference>
<organism evidence="11 12">
    <name type="scientific">Calyptomena viridis</name>
    <name type="common">Lesser green broadbill</name>
    <dbReference type="NCBI Taxonomy" id="135972"/>
    <lineage>
        <taxon>Eukaryota</taxon>
        <taxon>Metazoa</taxon>
        <taxon>Chordata</taxon>
        <taxon>Craniata</taxon>
        <taxon>Vertebrata</taxon>
        <taxon>Euteleostomi</taxon>
        <taxon>Archelosauria</taxon>
        <taxon>Archosauria</taxon>
        <taxon>Dinosauria</taxon>
        <taxon>Saurischia</taxon>
        <taxon>Theropoda</taxon>
        <taxon>Coelurosauria</taxon>
        <taxon>Aves</taxon>
        <taxon>Neognathae</taxon>
        <taxon>Neoaves</taxon>
        <taxon>Telluraves</taxon>
        <taxon>Australaves</taxon>
        <taxon>Passeriformes</taxon>
        <taxon>Eurylaimidae</taxon>
        <taxon>Calyptomena</taxon>
    </lineage>
</organism>
<dbReference type="EC" id="2.4.2.31" evidence="10"/>
<dbReference type="PRINTS" id="PR00970">
    <property type="entry name" value="RIBTRNSFRASE"/>
</dbReference>
<evidence type="ECO:0000256" key="10">
    <source>
        <dbReference type="RuleBase" id="RU361228"/>
    </source>
</evidence>
<keyword evidence="12" id="KW-1185">Reference proteome</keyword>
<evidence type="ECO:0000313" key="11">
    <source>
        <dbReference type="EMBL" id="NWI50280.1"/>
    </source>
</evidence>
<keyword evidence="8" id="KW-1015">Disulfide bond</keyword>
<dbReference type="EMBL" id="WEIV01004055">
    <property type="protein sequence ID" value="NWI50280.1"/>
    <property type="molecule type" value="Genomic_DNA"/>
</dbReference>
<feature type="non-terminal residue" evidence="11">
    <location>
        <position position="1"/>
    </location>
</feature>
<gene>
    <name evidence="11" type="primary">Madprt</name>
    <name evidence="11" type="ORF">CALVIR_R13662</name>
</gene>
<dbReference type="FunFam" id="3.90.176.10:FF:000001">
    <property type="entry name" value="NAD(P)(+)--arginine ADP-ribosyltransferase"/>
    <property type="match status" value="1"/>
</dbReference>
<feature type="chain" id="PRO_5033114262" description="NAD(P)(+)--arginine ADP-ribosyltransferase" evidence="10">
    <location>
        <begin position="23"/>
        <end position="258"/>
    </location>
</feature>
<dbReference type="PROSITE" id="PS51996">
    <property type="entry name" value="TR_MART"/>
    <property type="match status" value="1"/>
</dbReference>
<evidence type="ECO:0000256" key="5">
    <source>
        <dbReference type="ARBA" id="ARBA00022729"/>
    </source>
</evidence>
<keyword evidence="2 10" id="KW-0328">Glycosyltransferase</keyword>
<dbReference type="GO" id="GO:0044194">
    <property type="term" value="C:cytolytic granule"/>
    <property type="evidence" value="ECO:0007669"/>
    <property type="project" value="UniProtKB-ARBA"/>
</dbReference>
<evidence type="ECO:0000256" key="1">
    <source>
        <dbReference type="ARBA" id="ARBA00009558"/>
    </source>
</evidence>
<feature type="non-terminal residue" evidence="11">
    <location>
        <position position="258"/>
    </location>
</feature>
<dbReference type="InterPro" id="IPR000768">
    <property type="entry name" value="ART"/>
</dbReference>
<evidence type="ECO:0000313" key="12">
    <source>
        <dbReference type="Proteomes" id="UP000642973"/>
    </source>
</evidence>
<comment type="catalytic activity">
    <reaction evidence="9 10">
        <text>L-arginyl-[protein] + NAD(+) = N(omega)-(ADP-D-ribosyl)-L-arginyl-[protein] + nicotinamide + H(+)</text>
        <dbReference type="Rhea" id="RHEA:19149"/>
        <dbReference type="Rhea" id="RHEA-COMP:10532"/>
        <dbReference type="Rhea" id="RHEA-COMP:15087"/>
        <dbReference type="ChEBI" id="CHEBI:15378"/>
        <dbReference type="ChEBI" id="CHEBI:17154"/>
        <dbReference type="ChEBI" id="CHEBI:29965"/>
        <dbReference type="ChEBI" id="CHEBI:57540"/>
        <dbReference type="ChEBI" id="CHEBI:142554"/>
        <dbReference type="EC" id="2.4.2.31"/>
    </reaction>
</comment>